<feature type="domain" description="DNA/RNA-binding protein Alba-like" evidence="1">
    <location>
        <begin position="25"/>
        <end position="87"/>
    </location>
</feature>
<protein>
    <recommendedName>
        <fullName evidence="1">DNA/RNA-binding protein Alba-like domain-containing protein</fullName>
    </recommendedName>
</protein>
<dbReference type="InterPro" id="IPR014560">
    <property type="entry name" value="UCP030333_Alba"/>
</dbReference>
<evidence type="ECO:0000313" key="2">
    <source>
        <dbReference type="EMBL" id="KAD6453047.1"/>
    </source>
</evidence>
<dbReference type="Gene3D" id="3.30.110.20">
    <property type="entry name" value="Alba-like domain"/>
    <property type="match status" value="1"/>
</dbReference>
<dbReference type="InterPro" id="IPR036882">
    <property type="entry name" value="Alba-like_dom_sf"/>
</dbReference>
<dbReference type="Pfam" id="PF01918">
    <property type="entry name" value="Alba"/>
    <property type="match status" value="1"/>
</dbReference>
<reference evidence="2 3" key="1">
    <citation type="submission" date="2019-05" db="EMBL/GenBank/DDBJ databases">
        <title>Mikania micrantha, genome provides insights into the molecular mechanism of rapid growth.</title>
        <authorList>
            <person name="Liu B."/>
        </authorList>
    </citation>
    <scope>NUCLEOTIDE SEQUENCE [LARGE SCALE GENOMIC DNA]</scope>
    <source>
        <strain evidence="2">NLD-2019</strain>
        <tissue evidence="2">Leaf</tissue>
    </source>
</reference>
<keyword evidence="3" id="KW-1185">Reference proteome</keyword>
<dbReference type="EMBL" id="SZYD01000004">
    <property type="protein sequence ID" value="KAD6453047.1"/>
    <property type="molecule type" value="Genomic_DNA"/>
</dbReference>
<proteinExistence type="predicted"/>
<dbReference type="PANTHER" id="PTHR31947:SF30">
    <property type="entry name" value="DNA_RNA-BINDING PROTEIN ALBA"/>
    <property type="match status" value="1"/>
</dbReference>
<dbReference type="SUPFAM" id="SSF82704">
    <property type="entry name" value="AlbA-like"/>
    <property type="match status" value="1"/>
</dbReference>
<dbReference type="OrthoDB" id="1688326at2759"/>
<name>A0A5N6PFC9_9ASTR</name>
<dbReference type="Proteomes" id="UP000326396">
    <property type="component" value="Linkage Group LG12"/>
</dbReference>
<evidence type="ECO:0000313" key="3">
    <source>
        <dbReference type="Proteomes" id="UP000326396"/>
    </source>
</evidence>
<sequence>MSEITAIVEQSNAEAAANMSRKYRIRVSNTKKPFTFYLNLAKKYINRYNNVELSALGMAIPTVVVISEILKEDGLATQNLISVSTVETKDEFTGKCILKAKITIAMTLNEQYNKSKANVIMLKKKNAQPKTANKKTDGTSLDITACKSQDVVDDGKADVKNTADETEVKTELEVSAVAAEEGVDKQE</sequence>
<evidence type="ECO:0000259" key="1">
    <source>
        <dbReference type="Pfam" id="PF01918"/>
    </source>
</evidence>
<dbReference type="PANTHER" id="PTHR31947">
    <property type="entry name" value="DNA/RNA-BINDING PROTEIN ALBA 3"/>
    <property type="match status" value="1"/>
</dbReference>
<comment type="caution">
    <text evidence="2">The sequence shown here is derived from an EMBL/GenBank/DDBJ whole genome shotgun (WGS) entry which is preliminary data.</text>
</comment>
<dbReference type="AlphaFoldDB" id="A0A5N6PFC9"/>
<dbReference type="GO" id="GO:0003723">
    <property type="term" value="F:RNA binding"/>
    <property type="evidence" value="ECO:0007669"/>
    <property type="project" value="TreeGrafter"/>
</dbReference>
<organism evidence="2 3">
    <name type="scientific">Mikania micrantha</name>
    <name type="common">bitter vine</name>
    <dbReference type="NCBI Taxonomy" id="192012"/>
    <lineage>
        <taxon>Eukaryota</taxon>
        <taxon>Viridiplantae</taxon>
        <taxon>Streptophyta</taxon>
        <taxon>Embryophyta</taxon>
        <taxon>Tracheophyta</taxon>
        <taxon>Spermatophyta</taxon>
        <taxon>Magnoliopsida</taxon>
        <taxon>eudicotyledons</taxon>
        <taxon>Gunneridae</taxon>
        <taxon>Pentapetalae</taxon>
        <taxon>asterids</taxon>
        <taxon>campanulids</taxon>
        <taxon>Asterales</taxon>
        <taxon>Asteraceae</taxon>
        <taxon>Asteroideae</taxon>
        <taxon>Heliantheae alliance</taxon>
        <taxon>Eupatorieae</taxon>
        <taxon>Mikania</taxon>
    </lineage>
</organism>
<accession>A0A5N6PFC9</accession>
<dbReference type="InterPro" id="IPR002775">
    <property type="entry name" value="DNA/RNA-bd_Alba-like"/>
</dbReference>
<gene>
    <name evidence="2" type="ORF">E3N88_07752</name>
</gene>
<dbReference type="GO" id="GO:0005634">
    <property type="term" value="C:nucleus"/>
    <property type="evidence" value="ECO:0007669"/>
    <property type="project" value="TreeGrafter"/>
</dbReference>